<reference evidence="3 4" key="1">
    <citation type="submission" date="2020-02" db="EMBL/GenBank/DDBJ databases">
        <title>Genome sequence of the type strain CGMCC 1.15528 of Mesorhizobium zhangyense.</title>
        <authorList>
            <person name="Gao J."/>
            <person name="Sun J."/>
        </authorList>
    </citation>
    <scope>NUCLEOTIDE SEQUENCE [LARGE SCALE GENOMIC DNA]</scope>
    <source>
        <strain evidence="3 4">CGMCC 1.15528</strain>
    </source>
</reference>
<dbReference type="InterPro" id="IPR035093">
    <property type="entry name" value="RelE/ParE_toxin_dom_sf"/>
</dbReference>
<evidence type="ECO:0000313" key="4">
    <source>
        <dbReference type="Proteomes" id="UP000481252"/>
    </source>
</evidence>
<evidence type="ECO:0000313" key="3">
    <source>
        <dbReference type="EMBL" id="NGN42771.1"/>
    </source>
</evidence>
<keyword evidence="2" id="KW-1277">Toxin-antitoxin system</keyword>
<dbReference type="RefSeq" id="WP_165119123.1">
    <property type="nucleotide sequence ID" value="NZ_JAAKZG010000006.1"/>
</dbReference>
<name>A0A7C9VEJ2_9HYPH</name>
<dbReference type="InterPro" id="IPR051803">
    <property type="entry name" value="TA_system_RelE-like_toxin"/>
</dbReference>
<organism evidence="3 4">
    <name type="scientific">Mesorhizobium zhangyense</name>
    <dbReference type="NCBI Taxonomy" id="1776730"/>
    <lineage>
        <taxon>Bacteria</taxon>
        <taxon>Pseudomonadati</taxon>
        <taxon>Pseudomonadota</taxon>
        <taxon>Alphaproteobacteria</taxon>
        <taxon>Hyphomicrobiales</taxon>
        <taxon>Phyllobacteriaceae</taxon>
        <taxon>Mesorhizobium</taxon>
    </lineage>
</organism>
<proteinExistence type="inferred from homology"/>
<keyword evidence="4" id="KW-1185">Reference proteome</keyword>
<dbReference type="EMBL" id="JAAKZG010000006">
    <property type="protein sequence ID" value="NGN42771.1"/>
    <property type="molecule type" value="Genomic_DNA"/>
</dbReference>
<protein>
    <submittedName>
        <fullName evidence="3">Type II toxin-antitoxin system RelE/ParE family toxin</fullName>
    </submittedName>
</protein>
<dbReference type="Proteomes" id="UP000481252">
    <property type="component" value="Unassembled WGS sequence"/>
</dbReference>
<comment type="similarity">
    <text evidence="1">Belongs to the RelE toxin family.</text>
</comment>
<sequence>MKVRWSTAAKLNLAEIVDFIAIDNPRAAIQMDELLSGATGRLADFPNSGRQGLLAGTRELLPHRSYRIVYDFDAGMVRILAVVHTSRQWPPVEHEGDH</sequence>
<evidence type="ECO:0000256" key="1">
    <source>
        <dbReference type="ARBA" id="ARBA00006226"/>
    </source>
</evidence>
<dbReference type="Gene3D" id="3.30.2310.20">
    <property type="entry name" value="RelE-like"/>
    <property type="match status" value="1"/>
</dbReference>
<dbReference type="PANTHER" id="PTHR33755">
    <property type="entry name" value="TOXIN PARE1-RELATED"/>
    <property type="match status" value="1"/>
</dbReference>
<dbReference type="Pfam" id="PF05016">
    <property type="entry name" value="ParE_toxin"/>
    <property type="match status" value="1"/>
</dbReference>
<dbReference type="AlphaFoldDB" id="A0A7C9VEJ2"/>
<comment type="caution">
    <text evidence="3">The sequence shown here is derived from an EMBL/GenBank/DDBJ whole genome shotgun (WGS) entry which is preliminary data.</text>
</comment>
<accession>A0A7C9VEJ2</accession>
<gene>
    <name evidence="3" type="ORF">G6N74_17010</name>
</gene>
<dbReference type="InterPro" id="IPR007712">
    <property type="entry name" value="RelE/ParE_toxin"/>
</dbReference>
<evidence type="ECO:0000256" key="2">
    <source>
        <dbReference type="ARBA" id="ARBA00022649"/>
    </source>
</evidence>